<accession>A0A0C9X862</accession>
<organism evidence="1 2">
    <name type="scientific">Laccaria amethystina LaAM-08-1</name>
    <dbReference type="NCBI Taxonomy" id="1095629"/>
    <lineage>
        <taxon>Eukaryota</taxon>
        <taxon>Fungi</taxon>
        <taxon>Dikarya</taxon>
        <taxon>Basidiomycota</taxon>
        <taxon>Agaricomycotina</taxon>
        <taxon>Agaricomycetes</taxon>
        <taxon>Agaricomycetidae</taxon>
        <taxon>Agaricales</taxon>
        <taxon>Agaricineae</taxon>
        <taxon>Hydnangiaceae</taxon>
        <taxon>Laccaria</taxon>
    </lineage>
</organism>
<protein>
    <submittedName>
        <fullName evidence="1">Uncharacterized protein</fullName>
    </submittedName>
</protein>
<reference evidence="1 2" key="1">
    <citation type="submission" date="2014-04" db="EMBL/GenBank/DDBJ databases">
        <authorList>
            <consortium name="DOE Joint Genome Institute"/>
            <person name="Kuo A."/>
            <person name="Kohler A."/>
            <person name="Nagy L.G."/>
            <person name="Floudas D."/>
            <person name="Copeland A."/>
            <person name="Barry K.W."/>
            <person name="Cichocki N."/>
            <person name="Veneault-Fourrey C."/>
            <person name="LaButti K."/>
            <person name="Lindquist E.A."/>
            <person name="Lipzen A."/>
            <person name="Lundell T."/>
            <person name="Morin E."/>
            <person name="Murat C."/>
            <person name="Sun H."/>
            <person name="Tunlid A."/>
            <person name="Henrissat B."/>
            <person name="Grigoriev I.V."/>
            <person name="Hibbett D.S."/>
            <person name="Martin F."/>
            <person name="Nordberg H.P."/>
            <person name="Cantor M.N."/>
            <person name="Hua S.X."/>
        </authorList>
    </citation>
    <scope>NUCLEOTIDE SEQUENCE [LARGE SCALE GENOMIC DNA]</scope>
    <source>
        <strain evidence="1 2">LaAM-08-1</strain>
    </source>
</reference>
<dbReference type="HOGENOM" id="CLU_3050678_0_0_1"/>
<sequence length="54" mass="5985">MAIDGFLAAGNPMAAVLGTSIKGRRRISPDLAESDFRHVRTISPTFQRRRRADT</sequence>
<name>A0A0C9X862_9AGAR</name>
<reference evidence="2" key="2">
    <citation type="submission" date="2015-01" db="EMBL/GenBank/DDBJ databases">
        <title>Evolutionary Origins and Diversification of the Mycorrhizal Mutualists.</title>
        <authorList>
            <consortium name="DOE Joint Genome Institute"/>
            <consortium name="Mycorrhizal Genomics Consortium"/>
            <person name="Kohler A."/>
            <person name="Kuo A."/>
            <person name="Nagy L.G."/>
            <person name="Floudas D."/>
            <person name="Copeland A."/>
            <person name="Barry K.W."/>
            <person name="Cichocki N."/>
            <person name="Veneault-Fourrey C."/>
            <person name="LaButti K."/>
            <person name="Lindquist E.A."/>
            <person name="Lipzen A."/>
            <person name="Lundell T."/>
            <person name="Morin E."/>
            <person name="Murat C."/>
            <person name="Riley R."/>
            <person name="Ohm R."/>
            <person name="Sun H."/>
            <person name="Tunlid A."/>
            <person name="Henrissat B."/>
            <person name="Grigoriev I.V."/>
            <person name="Hibbett D.S."/>
            <person name="Martin F."/>
        </authorList>
    </citation>
    <scope>NUCLEOTIDE SEQUENCE [LARGE SCALE GENOMIC DNA]</scope>
    <source>
        <strain evidence="2">LaAM-08-1</strain>
    </source>
</reference>
<evidence type="ECO:0000313" key="2">
    <source>
        <dbReference type="Proteomes" id="UP000054477"/>
    </source>
</evidence>
<proteinExistence type="predicted"/>
<dbReference type="AlphaFoldDB" id="A0A0C9X862"/>
<gene>
    <name evidence="1" type="ORF">K443DRAFT_684204</name>
</gene>
<dbReference type="EMBL" id="KN838822">
    <property type="protein sequence ID" value="KIJ93816.1"/>
    <property type="molecule type" value="Genomic_DNA"/>
</dbReference>
<dbReference type="Proteomes" id="UP000054477">
    <property type="component" value="Unassembled WGS sequence"/>
</dbReference>
<evidence type="ECO:0000313" key="1">
    <source>
        <dbReference type="EMBL" id="KIJ93816.1"/>
    </source>
</evidence>
<keyword evidence="2" id="KW-1185">Reference proteome</keyword>